<dbReference type="InterPro" id="IPR016186">
    <property type="entry name" value="C-type_lectin-like/link_sf"/>
</dbReference>
<dbReference type="InterPro" id="IPR001304">
    <property type="entry name" value="C-type_lectin-like"/>
</dbReference>
<dbReference type="SUPFAM" id="SSF56436">
    <property type="entry name" value="C-type lectin-like"/>
    <property type="match status" value="1"/>
</dbReference>
<protein>
    <recommendedName>
        <fullName evidence="2">C-type lectin domain-containing protein</fullName>
    </recommendedName>
</protein>
<dbReference type="PROSITE" id="PS00615">
    <property type="entry name" value="C_TYPE_LECTIN_1"/>
    <property type="match status" value="1"/>
</dbReference>
<organism evidence="3 4">
    <name type="scientific">Nothobranchius furzeri</name>
    <name type="common">Turquoise killifish</name>
    <dbReference type="NCBI Taxonomy" id="105023"/>
    <lineage>
        <taxon>Eukaryota</taxon>
        <taxon>Metazoa</taxon>
        <taxon>Chordata</taxon>
        <taxon>Craniata</taxon>
        <taxon>Vertebrata</taxon>
        <taxon>Euteleostomi</taxon>
        <taxon>Actinopterygii</taxon>
        <taxon>Neopterygii</taxon>
        <taxon>Teleostei</taxon>
        <taxon>Neoteleostei</taxon>
        <taxon>Acanthomorphata</taxon>
        <taxon>Ovalentaria</taxon>
        <taxon>Atherinomorphae</taxon>
        <taxon>Cyprinodontiformes</taxon>
        <taxon>Nothobranchiidae</taxon>
        <taxon>Nothobranchius</taxon>
    </lineage>
</organism>
<evidence type="ECO:0000313" key="3">
    <source>
        <dbReference type="Ensembl" id="ENSNFUP00015003978.1"/>
    </source>
</evidence>
<name>A0A8C6KD25_NOTFU</name>
<dbReference type="PROSITE" id="PS50041">
    <property type="entry name" value="C_TYPE_LECTIN_2"/>
    <property type="match status" value="1"/>
</dbReference>
<sequence length="112" mass="12932">KAGKMFHSSLLNDNFVCGGVGFPTGKAWIGLNDDLLNGWKWSLSDSSYYVEGNTTYRNWYPGYPSSYITQQECVRMYAYEYSGRWFDTSCISLFPFVCYNGLRSFKLFVFPT</sequence>
<feature type="domain" description="C-type lectin" evidence="2">
    <location>
        <begin position="28"/>
        <end position="99"/>
    </location>
</feature>
<reference evidence="3" key="2">
    <citation type="submission" date="2025-08" db="UniProtKB">
        <authorList>
            <consortium name="Ensembl"/>
        </authorList>
    </citation>
    <scope>IDENTIFICATION</scope>
</reference>
<keyword evidence="4" id="KW-1185">Reference proteome</keyword>
<reference evidence="3" key="1">
    <citation type="submission" date="2014-08" db="EMBL/GenBank/DDBJ databases">
        <authorList>
            <person name="Senf B."/>
            <person name="Petzold A."/>
            <person name="Downie B.R."/>
            <person name="Koch P."/>
            <person name="Platzer M."/>
        </authorList>
    </citation>
    <scope>NUCLEOTIDE SEQUENCE [LARGE SCALE GENOMIC DNA]</scope>
    <source>
        <strain evidence="3">GRZ</strain>
    </source>
</reference>
<evidence type="ECO:0000313" key="4">
    <source>
        <dbReference type="Proteomes" id="UP000694548"/>
    </source>
</evidence>
<dbReference type="PANTHER" id="PTHR45784:SF3">
    <property type="entry name" value="C-TYPE LECTIN DOMAIN FAMILY 4 MEMBER K-LIKE-RELATED"/>
    <property type="match status" value="1"/>
</dbReference>
<dbReference type="Gene3D" id="3.10.100.10">
    <property type="entry name" value="Mannose-Binding Protein A, subunit A"/>
    <property type="match status" value="1"/>
</dbReference>
<reference evidence="3" key="3">
    <citation type="submission" date="2025-09" db="UniProtKB">
        <authorList>
            <consortium name="Ensembl"/>
        </authorList>
    </citation>
    <scope>IDENTIFICATION</scope>
</reference>
<dbReference type="PANTHER" id="PTHR45784">
    <property type="entry name" value="C-TYPE LECTIN DOMAIN FAMILY 20 MEMBER A-RELATED"/>
    <property type="match status" value="1"/>
</dbReference>
<dbReference type="Ensembl" id="ENSNFUT00015004206.1">
    <property type="protein sequence ID" value="ENSNFUP00015003978.1"/>
    <property type="gene ID" value="ENSNFUG00015002008.1"/>
</dbReference>
<dbReference type="InterPro" id="IPR018378">
    <property type="entry name" value="C-type_lectin_CS"/>
</dbReference>
<evidence type="ECO:0000256" key="1">
    <source>
        <dbReference type="ARBA" id="ARBA00023157"/>
    </source>
</evidence>
<evidence type="ECO:0000259" key="2">
    <source>
        <dbReference type="PROSITE" id="PS50041"/>
    </source>
</evidence>
<accession>A0A8C6KD25</accession>
<dbReference type="AlphaFoldDB" id="A0A8C6KD25"/>
<keyword evidence="1" id="KW-1015">Disulfide bond</keyword>
<dbReference type="GeneTree" id="ENSGT01120000272249"/>
<dbReference type="Proteomes" id="UP000694548">
    <property type="component" value="Chromosome sgr04"/>
</dbReference>
<dbReference type="Pfam" id="PF00059">
    <property type="entry name" value="Lectin_C"/>
    <property type="match status" value="1"/>
</dbReference>
<dbReference type="InterPro" id="IPR016187">
    <property type="entry name" value="CTDL_fold"/>
</dbReference>
<proteinExistence type="predicted"/>